<dbReference type="Proteomes" id="UP000000305">
    <property type="component" value="Unassembled WGS sequence"/>
</dbReference>
<keyword evidence="2" id="KW-1185">Reference proteome</keyword>
<accession>E9FZD6</accession>
<dbReference type="EMBL" id="GL732528">
    <property type="protein sequence ID" value="EFX87033.1"/>
    <property type="molecule type" value="Genomic_DNA"/>
</dbReference>
<protein>
    <submittedName>
        <fullName evidence="1">Uncharacterized protein</fullName>
    </submittedName>
</protein>
<dbReference type="AlphaFoldDB" id="E9FZD6"/>
<reference evidence="1 2" key="1">
    <citation type="journal article" date="2011" name="Science">
        <title>The ecoresponsive genome of Daphnia pulex.</title>
        <authorList>
            <person name="Colbourne J.K."/>
            <person name="Pfrender M.E."/>
            <person name="Gilbert D."/>
            <person name="Thomas W.K."/>
            <person name="Tucker A."/>
            <person name="Oakley T.H."/>
            <person name="Tokishita S."/>
            <person name="Aerts A."/>
            <person name="Arnold G.J."/>
            <person name="Basu M.K."/>
            <person name="Bauer D.J."/>
            <person name="Caceres C.E."/>
            <person name="Carmel L."/>
            <person name="Casola C."/>
            <person name="Choi J.H."/>
            <person name="Detter J.C."/>
            <person name="Dong Q."/>
            <person name="Dusheyko S."/>
            <person name="Eads B.D."/>
            <person name="Frohlich T."/>
            <person name="Geiler-Samerotte K.A."/>
            <person name="Gerlach D."/>
            <person name="Hatcher P."/>
            <person name="Jogdeo S."/>
            <person name="Krijgsveld J."/>
            <person name="Kriventseva E.V."/>
            <person name="Kultz D."/>
            <person name="Laforsch C."/>
            <person name="Lindquist E."/>
            <person name="Lopez J."/>
            <person name="Manak J.R."/>
            <person name="Muller J."/>
            <person name="Pangilinan J."/>
            <person name="Patwardhan R.P."/>
            <person name="Pitluck S."/>
            <person name="Pritham E.J."/>
            <person name="Rechtsteiner A."/>
            <person name="Rho M."/>
            <person name="Rogozin I.B."/>
            <person name="Sakarya O."/>
            <person name="Salamov A."/>
            <person name="Schaack S."/>
            <person name="Shapiro H."/>
            <person name="Shiga Y."/>
            <person name="Skalitzky C."/>
            <person name="Smith Z."/>
            <person name="Souvorov A."/>
            <person name="Sung W."/>
            <person name="Tang Z."/>
            <person name="Tsuchiya D."/>
            <person name="Tu H."/>
            <person name="Vos H."/>
            <person name="Wang M."/>
            <person name="Wolf Y.I."/>
            <person name="Yamagata H."/>
            <person name="Yamada T."/>
            <person name="Ye Y."/>
            <person name="Shaw J.R."/>
            <person name="Andrews J."/>
            <person name="Crease T.J."/>
            <person name="Tang H."/>
            <person name="Lucas S.M."/>
            <person name="Robertson H.M."/>
            <person name="Bork P."/>
            <person name="Koonin E.V."/>
            <person name="Zdobnov E.M."/>
            <person name="Grigoriev I.V."/>
            <person name="Lynch M."/>
            <person name="Boore J.L."/>
        </authorList>
    </citation>
    <scope>NUCLEOTIDE SEQUENCE [LARGE SCALE GENOMIC DNA]</scope>
</reference>
<dbReference type="KEGG" id="dpx:DAPPUDRAFT_235910"/>
<evidence type="ECO:0000313" key="1">
    <source>
        <dbReference type="EMBL" id="EFX87033.1"/>
    </source>
</evidence>
<proteinExistence type="predicted"/>
<organism evidence="1 2">
    <name type="scientific">Daphnia pulex</name>
    <name type="common">Water flea</name>
    <dbReference type="NCBI Taxonomy" id="6669"/>
    <lineage>
        <taxon>Eukaryota</taxon>
        <taxon>Metazoa</taxon>
        <taxon>Ecdysozoa</taxon>
        <taxon>Arthropoda</taxon>
        <taxon>Crustacea</taxon>
        <taxon>Branchiopoda</taxon>
        <taxon>Diplostraca</taxon>
        <taxon>Cladocera</taxon>
        <taxon>Anomopoda</taxon>
        <taxon>Daphniidae</taxon>
        <taxon>Daphnia</taxon>
    </lineage>
</organism>
<evidence type="ECO:0000313" key="2">
    <source>
        <dbReference type="Proteomes" id="UP000000305"/>
    </source>
</evidence>
<dbReference type="InParanoid" id="E9FZD6"/>
<name>E9FZD6_DAPPU</name>
<gene>
    <name evidence="1" type="ORF">DAPPUDRAFT_235910</name>
</gene>
<sequence length="97" mass="10742">MKVICVNKNPTGDKFGELSLKPDPEMASESAVIVPLLCCIVFEFVTFLAGKSTNLPPEPANINNQKCKFDLCWYQPAISNNLSIIARIISILLDWSI</sequence>
<dbReference type="HOGENOM" id="CLU_2348797_0_0_1"/>